<feature type="transmembrane region" description="Helical" evidence="1">
    <location>
        <begin position="94"/>
        <end position="114"/>
    </location>
</feature>
<dbReference type="Pfam" id="PF04224">
    <property type="entry name" value="DUF417"/>
    <property type="match status" value="2"/>
</dbReference>
<dbReference type="PANTHER" id="PTHR40106">
    <property type="entry name" value="INNER MEMBRANE PROTEIN RCLC"/>
    <property type="match status" value="1"/>
</dbReference>
<feature type="transmembrane region" description="Helical" evidence="1">
    <location>
        <begin position="60"/>
        <end position="87"/>
    </location>
</feature>
<evidence type="ECO:0000256" key="1">
    <source>
        <dbReference type="SAM" id="Phobius"/>
    </source>
</evidence>
<dbReference type="EMBL" id="JBGBZA010000002">
    <property type="protein sequence ID" value="MEY9319436.1"/>
    <property type="molecule type" value="Genomic_DNA"/>
</dbReference>
<comment type="caution">
    <text evidence="2">The sequence shown here is derived from an EMBL/GenBank/DDBJ whole genome shotgun (WGS) entry which is preliminary data.</text>
</comment>
<feature type="transmembrane region" description="Helical" evidence="1">
    <location>
        <begin position="134"/>
        <end position="151"/>
    </location>
</feature>
<keyword evidence="1" id="KW-0472">Membrane</keyword>
<feature type="transmembrane region" description="Helical" evidence="1">
    <location>
        <begin position="262"/>
        <end position="282"/>
    </location>
</feature>
<sequence>MMKQLSRIVARSGLLRADLDYHLIRASMLIIFLSFGYQKWFEYEAQVLIPFIGNGPLISWMYPVFGIRGASIFLGMTEWAICLLLFWGIWNRTAGVLGALGSCGTFVATVTIIPFMPDGWDEVAGGFPAMTNNIPFLVKDVVLLAASFYLLKQDVVRAGGTGATNHLIRLIATVMAALNLLRDNLEYHLLRAAMVYIFAAFSYTKWHQYGAQLMIPFISHSPFIFWLYPAFGIRGGARFLGASEWIIFALLYAGFWDKRIGALGALGSTVTFFTTLTIIPFIPGGWDPAAGFPAMAGPVPFLMKDLVLLAVSFYLLKQDFIRITTCSRDTERVPSQPRAAGQISAAI</sequence>
<feature type="transmembrane region" description="Helical" evidence="1">
    <location>
        <begin position="21"/>
        <end position="40"/>
    </location>
</feature>
<protein>
    <submittedName>
        <fullName evidence="2">Membrane protein YkgB</fullName>
    </submittedName>
</protein>
<keyword evidence="1" id="KW-0812">Transmembrane</keyword>
<reference evidence="2 3" key="1">
    <citation type="submission" date="2024-07" db="EMBL/GenBank/DDBJ databases">
        <title>Genomic Encyclopedia of Type Strains, Phase V (KMG-V): Genome sequencing to study the core and pangenomes of soil and plant-associated prokaryotes.</title>
        <authorList>
            <person name="Whitman W."/>
        </authorList>
    </citation>
    <scope>NUCLEOTIDE SEQUENCE [LARGE SCALE GENOMIC DNA]</scope>
    <source>
        <strain evidence="2 3">USDA 415</strain>
    </source>
</reference>
<feature type="transmembrane region" description="Helical" evidence="1">
    <location>
        <begin position="294"/>
        <end position="316"/>
    </location>
</feature>
<feature type="transmembrane region" description="Helical" evidence="1">
    <location>
        <begin position="213"/>
        <end position="231"/>
    </location>
</feature>
<gene>
    <name evidence="2" type="ORF">ABIF29_006235</name>
</gene>
<organism evidence="2 3">
    <name type="scientific">Bradyrhizobium elkanii</name>
    <dbReference type="NCBI Taxonomy" id="29448"/>
    <lineage>
        <taxon>Bacteria</taxon>
        <taxon>Pseudomonadati</taxon>
        <taxon>Pseudomonadota</taxon>
        <taxon>Alphaproteobacteria</taxon>
        <taxon>Hyphomicrobiales</taxon>
        <taxon>Nitrobacteraceae</taxon>
        <taxon>Bradyrhizobium</taxon>
    </lineage>
</organism>
<dbReference type="PANTHER" id="PTHR40106:SF1">
    <property type="entry name" value="INNER MEMBRANE PROTEIN RCLC"/>
    <property type="match status" value="1"/>
</dbReference>
<evidence type="ECO:0000313" key="2">
    <source>
        <dbReference type="EMBL" id="MEY9319436.1"/>
    </source>
</evidence>
<dbReference type="RefSeq" id="WP_016841211.1">
    <property type="nucleotide sequence ID" value="NZ_JALJZB010000001.1"/>
</dbReference>
<proteinExistence type="predicted"/>
<dbReference type="Proteomes" id="UP001565471">
    <property type="component" value="Unassembled WGS sequence"/>
</dbReference>
<keyword evidence="3" id="KW-1185">Reference proteome</keyword>
<dbReference type="InterPro" id="IPR007339">
    <property type="entry name" value="RclC-like"/>
</dbReference>
<evidence type="ECO:0000313" key="3">
    <source>
        <dbReference type="Proteomes" id="UP001565471"/>
    </source>
</evidence>
<name>A0ABV4F7I8_BRAEL</name>
<feature type="transmembrane region" description="Helical" evidence="1">
    <location>
        <begin position="237"/>
        <end position="255"/>
    </location>
</feature>
<accession>A0ABV4F7I8</accession>
<keyword evidence="1" id="KW-1133">Transmembrane helix</keyword>